<dbReference type="OrthoDB" id="17373at2759"/>
<dbReference type="PROSITE" id="PS51348">
    <property type="entry name" value="GLYCOSYL_HYDROL_F22_2"/>
    <property type="match status" value="1"/>
</dbReference>
<evidence type="ECO:0000256" key="1">
    <source>
        <dbReference type="ARBA" id="ARBA00000632"/>
    </source>
</evidence>
<dbReference type="PANTHER" id="PTHR11407:SF63">
    <property type="entry name" value="LYSOZYME C"/>
    <property type="match status" value="1"/>
</dbReference>
<dbReference type="Proteomes" id="UP000494040">
    <property type="component" value="Unassembled WGS sequence"/>
</dbReference>
<proteinExistence type="inferred from homology"/>
<protein>
    <recommendedName>
        <fullName evidence="2">lysozyme</fullName>
        <ecNumber evidence="2">3.2.1.17</ecNumber>
    </recommendedName>
</protein>
<dbReference type="GO" id="GO:0042742">
    <property type="term" value="P:defense response to bacterium"/>
    <property type="evidence" value="ECO:0007669"/>
    <property type="project" value="UniProtKB-KW"/>
</dbReference>
<feature type="domain" description="Glycosyl hydrolases family 22 (GH22)" evidence="8">
    <location>
        <begin position="94"/>
        <end position="112"/>
    </location>
</feature>
<dbReference type="RefSeq" id="XP_014253846.1">
    <property type="nucleotide sequence ID" value="XM_014398360.2"/>
</dbReference>
<evidence type="ECO:0000256" key="6">
    <source>
        <dbReference type="RuleBase" id="RU004440"/>
    </source>
</evidence>
<dbReference type="PROSITE" id="PS00128">
    <property type="entry name" value="GLYCOSYL_HYDROL_F22_1"/>
    <property type="match status" value="1"/>
</dbReference>
<dbReference type="PANTHER" id="PTHR11407">
    <property type="entry name" value="LYSOZYME C"/>
    <property type="match status" value="1"/>
</dbReference>
<reference evidence="9" key="1">
    <citation type="submission" date="2022-01" db="UniProtKB">
        <authorList>
            <consortium name="EnsemblMetazoa"/>
        </authorList>
    </citation>
    <scope>IDENTIFICATION</scope>
</reference>
<dbReference type="AlphaFoldDB" id="A0A8I6S109"/>
<evidence type="ECO:0000313" key="9">
    <source>
        <dbReference type="EnsemblMetazoa" id="XP_014253846.1"/>
    </source>
</evidence>
<dbReference type="InterPro" id="IPR001916">
    <property type="entry name" value="Glyco_hydro_22"/>
</dbReference>
<name>A0A8I6S109_CIMLE</name>
<dbReference type="GeneID" id="106669094"/>
<keyword evidence="3" id="KW-0929">Antimicrobial</keyword>
<comment type="catalytic activity">
    <reaction evidence="1">
        <text>Hydrolysis of (1-&gt;4)-beta-linkages between N-acetylmuramic acid and N-acetyl-D-glucosamine residues in a peptidoglycan and between N-acetyl-D-glucosamine residues in chitodextrins.</text>
        <dbReference type="EC" id="3.2.1.17"/>
    </reaction>
</comment>
<dbReference type="Gene3D" id="1.10.530.10">
    <property type="match status" value="1"/>
</dbReference>
<evidence type="ECO:0000256" key="4">
    <source>
        <dbReference type="ARBA" id="ARBA00023157"/>
    </source>
</evidence>
<comment type="similarity">
    <text evidence="6">Belongs to the glycosyl hydrolase 22 family.</text>
</comment>
<dbReference type="EC" id="3.2.1.17" evidence="2"/>
<dbReference type="SMART" id="SM00263">
    <property type="entry name" value="LYZ1"/>
    <property type="match status" value="1"/>
</dbReference>
<dbReference type="InterPro" id="IPR019799">
    <property type="entry name" value="Glyco_hydro_22_CS"/>
</dbReference>
<evidence type="ECO:0000256" key="2">
    <source>
        <dbReference type="ARBA" id="ARBA00012732"/>
    </source>
</evidence>
<feature type="signal peptide" evidence="7">
    <location>
        <begin position="1"/>
        <end position="25"/>
    </location>
</feature>
<organism evidence="9 10">
    <name type="scientific">Cimex lectularius</name>
    <name type="common">Bed bug</name>
    <name type="synonym">Acanthia lectularia</name>
    <dbReference type="NCBI Taxonomy" id="79782"/>
    <lineage>
        <taxon>Eukaryota</taxon>
        <taxon>Metazoa</taxon>
        <taxon>Ecdysozoa</taxon>
        <taxon>Arthropoda</taxon>
        <taxon>Hexapoda</taxon>
        <taxon>Insecta</taxon>
        <taxon>Pterygota</taxon>
        <taxon>Neoptera</taxon>
        <taxon>Paraneoptera</taxon>
        <taxon>Hemiptera</taxon>
        <taxon>Heteroptera</taxon>
        <taxon>Panheteroptera</taxon>
        <taxon>Cimicomorpha</taxon>
        <taxon>Cimicidae</taxon>
        <taxon>Cimex</taxon>
    </lineage>
</organism>
<dbReference type="EnsemblMetazoa" id="XM_014398360.2">
    <property type="protein sequence ID" value="XP_014253846.1"/>
    <property type="gene ID" value="LOC106669094"/>
</dbReference>
<keyword evidence="3" id="KW-0081">Bacteriolytic enzyme</keyword>
<dbReference type="PRINTS" id="PR00135">
    <property type="entry name" value="LYZLACT"/>
</dbReference>
<dbReference type="KEGG" id="clec:106669094"/>
<dbReference type="SUPFAM" id="SSF53955">
    <property type="entry name" value="Lysozyme-like"/>
    <property type="match status" value="1"/>
</dbReference>
<dbReference type="Pfam" id="PF00062">
    <property type="entry name" value="Lys"/>
    <property type="match status" value="1"/>
</dbReference>
<evidence type="ECO:0000259" key="8">
    <source>
        <dbReference type="PROSITE" id="PS00128"/>
    </source>
</evidence>
<keyword evidence="5" id="KW-0326">Glycosidase</keyword>
<keyword evidence="7" id="KW-0732">Signal</keyword>
<dbReference type="GO" id="GO:0003796">
    <property type="term" value="F:lysozyme activity"/>
    <property type="evidence" value="ECO:0007669"/>
    <property type="project" value="UniProtKB-EC"/>
</dbReference>
<keyword evidence="10" id="KW-1185">Reference proteome</keyword>
<evidence type="ECO:0000313" key="10">
    <source>
        <dbReference type="Proteomes" id="UP000494040"/>
    </source>
</evidence>
<feature type="chain" id="PRO_5035248659" description="lysozyme" evidence="7">
    <location>
        <begin position="26"/>
        <end position="143"/>
    </location>
</feature>
<keyword evidence="5" id="KW-0378">Hydrolase</keyword>
<dbReference type="InterPro" id="IPR023346">
    <property type="entry name" value="Lysozyme-like_dom_sf"/>
</dbReference>
<sequence length="143" mass="16110">MSTTTMNFLRFSLQILIACVVALEAKVFTECELAQKLSELNFPKQNIPGWVCTAKSVSGLDTNYYNKTGDFQSFGLFKLDNEYACQLNQKGNECKARCDSLKGDDITEAAKCALKLFETFNFMYWKPTNDHCTSQTTLTGCSY</sequence>
<keyword evidence="4" id="KW-1015">Disulfide bond</keyword>
<evidence type="ECO:0000256" key="7">
    <source>
        <dbReference type="SAM" id="SignalP"/>
    </source>
</evidence>
<evidence type="ECO:0000256" key="5">
    <source>
        <dbReference type="ARBA" id="ARBA00023295"/>
    </source>
</evidence>
<dbReference type="GO" id="GO:0031640">
    <property type="term" value="P:killing of cells of another organism"/>
    <property type="evidence" value="ECO:0007669"/>
    <property type="project" value="UniProtKB-KW"/>
</dbReference>
<evidence type="ECO:0000256" key="3">
    <source>
        <dbReference type="ARBA" id="ARBA00022638"/>
    </source>
</evidence>
<accession>A0A8I6S109</accession>